<dbReference type="GO" id="GO:0034605">
    <property type="term" value="P:cellular response to heat"/>
    <property type="evidence" value="ECO:0007669"/>
    <property type="project" value="TreeGrafter"/>
</dbReference>
<dbReference type="InterPro" id="IPR003593">
    <property type="entry name" value="AAA+_ATPase"/>
</dbReference>
<dbReference type="SMART" id="SM01086">
    <property type="entry name" value="ClpB_D2-small"/>
    <property type="match status" value="1"/>
</dbReference>
<dbReference type="InterPro" id="IPR019489">
    <property type="entry name" value="Clp_ATPase_C"/>
</dbReference>
<keyword evidence="4" id="KW-1133">Transmembrane helix</keyword>
<dbReference type="EMBL" id="MHQD01000045">
    <property type="protein sequence ID" value="OGZ94959.1"/>
    <property type="molecule type" value="Genomic_DNA"/>
</dbReference>
<keyword evidence="2" id="KW-0067">ATP-binding</keyword>
<protein>
    <recommendedName>
        <fullName evidence="9">Sigma-54 factor interaction domain-containing protein</fullName>
    </recommendedName>
</protein>
<dbReference type="GO" id="GO:0016887">
    <property type="term" value="F:ATP hydrolysis activity"/>
    <property type="evidence" value="ECO:0007669"/>
    <property type="project" value="InterPro"/>
</dbReference>
<dbReference type="GO" id="GO:0005737">
    <property type="term" value="C:cytoplasm"/>
    <property type="evidence" value="ECO:0007669"/>
    <property type="project" value="TreeGrafter"/>
</dbReference>
<dbReference type="SUPFAM" id="SSF52540">
    <property type="entry name" value="P-loop containing nucleoside triphosphate hydrolases"/>
    <property type="match status" value="2"/>
</dbReference>
<feature type="transmembrane region" description="Helical" evidence="4">
    <location>
        <begin position="59"/>
        <end position="80"/>
    </location>
</feature>
<feature type="domain" description="AAA+ ATPase" evidence="5">
    <location>
        <begin position="290"/>
        <end position="427"/>
    </location>
</feature>
<dbReference type="PANTHER" id="PTHR11638:SF18">
    <property type="entry name" value="HEAT SHOCK PROTEIN 104"/>
    <property type="match status" value="1"/>
</dbReference>
<keyword evidence="4" id="KW-0472">Membrane</keyword>
<dbReference type="PRINTS" id="PR00300">
    <property type="entry name" value="CLPPROTEASEA"/>
</dbReference>
<evidence type="ECO:0000256" key="2">
    <source>
        <dbReference type="ARBA" id="ARBA00022840"/>
    </source>
</evidence>
<evidence type="ECO:0000259" key="5">
    <source>
        <dbReference type="SMART" id="SM00382"/>
    </source>
</evidence>
<keyword evidence="4" id="KW-0812">Transmembrane</keyword>
<sequence length="821" mass="91406">MGRTEGFLGISRFDSVLALDETFPPIFRRIVLFACGAGVFIPLAFYIITLGGRLSGAAIFLSIASLCGACLLPTLSLGFWQRAVRYNPAGAFSGPFLSRLDLYLYEIVRNASRMRGDNFSVSFWHALARTQPGSLLLSRLGISSEEYARILRALREGKGPRVSYVEFLSRFESSAPREGNVGFGVSMSYMFSLHPELSSFAVSRNISSDVVMRASEWVFQECMARDEALRWWSPASLGRIPGIGKSWSYGQVPLLSQYARELDYENSFDELLVGREKEILRIESALHKSRGANILIVGEPGVGKHALLQGLVRMIKEGKIFPELEHKRIFMISVTAITATGKTKGDVEEIFIRVLNEAARAGNIILAIEDFPEAIESLGAVKSNAFEVFRPYLGSHAIQIIALANVQSFRKILEARTDILGFFEKVELEEPREEMLFEILKDYVYEKEAGAGGAIRMTYPGLSSVSDGALNYVTEGALPRRAIDLLFEVFDAASNSGLSLVSADFVTSYISQKTSIPLGDAKGKEREKLLNLERDIHARVVGQDEAVLKISDAIRRVRAGLKDRKRPIGTFLFLGPTGVGKTETAKALAAVYFGHEDAMARFDMSEYQNAEAFERLIGSSARGESGVLTHRMEAAPYSLLLLDEFEKCDKNVRNLFLQILDEGFFTDAFGKRINMRNTIIIATSNAGSEKIRELVSSGVSFGDMQKKIVSYVQEERIYTPELLNRFDAVIVFRPLEMQNLRDIARMMLRGIAGDLAKKNITFEFTNSLIEFVAQKGYDPAFGARPMRRFIQDSVEKVISEKIIKGEMPSGSVFRLDPKDIQ</sequence>
<gene>
    <name evidence="7" type="ORF">A2847_02160</name>
</gene>
<accession>A0A1G2K689</accession>
<dbReference type="SMART" id="SM00382">
    <property type="entry name" value="AAA"/>
    <property type="match status" value="2"/>
</dbReference>
<dbReference type="GO" id="GO:0005524">
    <property type="term" value="F:ATP binding"/>
    <property type="evidence" value="ECO:0007669"/>
    <property type="project" value="UniProtKB-KW"/>
</dbReference>
<dbReference type="Gene3D" id="3.40.50.300">
    <property type="entry name" value="P-loop containing nucleotide triphosphate hydrolases"/>
    <property type="match status" value="2"/>
</dbReference>
<evidence type="ECO:0000256" key="4">
    <source>
        <dbReference type="SAM" id="Phobius"/>
    </source>
</evidence>
<feature type="domain" description="Clp ATPase C-terminal" evidence="6">
    <location>
        <begin position="735"/>
        <end position="820"/>
    </location>
</feature>
<proteinExistence type="predicted"/>
<keyword evidence="1" id="KW-0547">Nucleotide-binding</keyword>
<reference evidence="7 8" key="1">
    <citation type="journal article" date="2016" name="Nat. Commun.">
        <title>Thousands of microbial genomes shed light on interconnected biogeochemical processes in an aquifer system.</title>
        <authorList>
            <person name="Anantharaman K."/>
            <person name="Brown C.T."/>
            <person name="Hug L.A."/>
            <person name="Sharon I."/>
            <person name="Castelle C.J."/>
            <person name="Probst A.J."/>
            <person name="Thomas B.C."/>
            <person name="Singh A."/>
            <person name="Wilkins M.J."/>
            <person name="Karaoz U."/>
            <person name="Brodie E.L."/>
            <person name="Williams K.H."/>
            <person name="Hubbard S.S."/>
            <person name="Banfield J.F."/>
        </authorList>
    </citation>
    <scope>NUCLEOTIDE SEQUENCE [LARGE SCALE GENOMIC DNA]</scope>
</reference>
<keyword evidence="3" id="KW-0143">Chaperone</keyword>
<dbReference type="PANTHER" id="PTHR11638">
    <property type="entry name" value="ATP-DEPENDENT CLP PROTEASE"/>
    <property type="match status" value="1"/>
</dbReference>
<dbReference type="CDD" id="cd00009">
    <property type="entry name" value="AAA"/>
    <property type="match status" value="1"/>
</dbReference>
<dbReference type="CDD" id="cd19499">
    <property type="entry name" value="RecA-like_ClpB_Hsp104-like"/>
    <property type="match status" value="1"/>
</dbReference>
<dbReference type="InterPro" id="IPR003959">
    <property type="entry name" value="ATPase_AAA_core"/>
</dbReference>
<dbReference type="Gene3D" id="1.10.8.60">
    <property type="match status" value="1"/>
</dbReference>
<dbReference type="Pfam" id="PF07724">
    <property type="entry name" value="AAA_2"/>
    <property type="match status" value="1"/>
</dbReference>
<evidence type="ECO:0000313" key="8">
    <source>
        <dbReference type="Proteomes" id="UP000178574"/>
    </source>
</evidence>
<feature type="domain" description="AAA+ ATPase" evidence="5">
    <location>
        <begin position="567"/>
        <end position="736"/>
    </location>
</feature>
<evidence type="ECO:0000256" key="3">
    <source>
        <dbReference type="ARBA" id="ARBA00023186"/>
    </source>
</evidence>
<dbReference type="InterPro" id="IPR050130">
    <property type="entry name" value="ClpA_ClpB"/>
</dbReference>
<dbReference type="InterPro" id="IPR001270">
    <property type="entry name" value="ClpA/B"/>
</dbReference>
<evidence type="ECO:0000259" key="6">
    <source>
        <dbReference type="SMART" id="SM01086"/>
    </source>
</evidence>
<organism evidence="7 8">
    <name type="scientific">Candidatus Sungbacteria bacterium RIFCSPHIGHO2_01_FULL_50_25</name>
    <dbReference type="NCBI Taxonomy" id="1802265"/>
    <lineage>
        <taxon>Bacteria</taxon>
        <taxon>Candidatus Sungiibacteriota</taxon>
    </lineage>
</organism>
<dbReference type="Proteomes" id="UP000178574">
    <property type="component" value="Unassembled WGS sequence"/>
</dbReference>
<comment type="caution">
    <text evidence="7">The sequence shown here is derived from an EMBL/GenBank/DDBJ whole genome shotgun (WGS) entry which is preliminary data.</text>
</comment>
<feature type="transmembrane region" description="Helical" evidence="4">
    <location>
        <begin position="26"/>
        <end position="47"/>
    </location>
</feature>
<evidence type="ECO:0000256" key="1">
    <source>
        <dbReference type="ARBA" id="ARBA00022741"/>
    </source>
</evidence>
<name>A0A1G2K689_9BACT</name>
<evidence type="ECO:0008006" key="9">
    <source>
        <dbReference type="Google" id="ProtNLM"/>
    </source>
</evidence>
<dbReference type="Pfam" id="PF10431">
    <property type="entry name" value="ClpB_D2-small"/>
    <property type="match status" value="1"/>
</dbReference>
<evidence type="ECO:0000313" key="7">
    <source>
        <dbReference type="EMBL" id="OGZ94959.1"/>
    </source>
</evidence>
<dbReference type="AlphaFoldDB" id="A0A1G2K689"/>
<dbReference type="InterPro" id="IPR027417">
    <property type="entry name" value="P-loop_NTPase"/>
</dbReference>